<dbReference type="AlphaFoldDB" id="A0A851GH02"/>
<evidence type="ECO:0000256" key="1">
    <source>
        <dbReference type="SAM" id="SignalP"/>
    </source>
</evidence>
<comment type="caution">
    <text evidence="2">The sequence shown here is derived from an EMBL/GenBank/DDBJ whole genome shotgun (WGS) entry which is preliminary data.</text>
</comment>
<evidence type="ECO:0000313" key="3">
    <source>
        <dbReference type="Proteomes" id="UP000557872"/>
    </source>
</evidence>
<dbReference type="EMBL" id="JACBAZ010000005">
    <property type="protein sequence ID" value="NWK56646.1"/>
    <property type="molecule type" value="Genomic_DNA"/>
</dbReference>
<keyword evidence="1" id="KW-0732">Signal</keyword>
<keyword evidence="3" id="KW-1185">Reference proteome</keyword>
<gene>
    <name evidence="2" type="ORF">HW115_13570</name>
</gene>
<proteinExistence type="predicted"/>
<feature type="chain" id="PRO_5032638109" evidence="1">
    <location>
        <begin position="20"/>
        <end position="276"/>
    </location>
</feature>
<dbReference type="InterPro" id="IPR009003">
    <property type="entry name" value="Peptidase_S1_PA"/>
</dbReference>
<dbReference type="Proteomes" id="UP000557872">
    <property type="component" value="Unassembled WGS sequence"/>
</dbReference>
<name>A0A851GH02_9BACT</name>
<sequence>MLRLFILFIALFNIAKLTADDSERWFIDTSDLYERGHARSLAYQNLRTPELSGVRAQTLPWIVRIEAQHTFTKEGFVSNHGTGIILKNGLVLTAHHVFTKNINGKNKEVKILLTLTDGRVFPAKLIHQGKPDWALLKMQLPPQSPLNNSPIQIKTPTINETCLFLGYPARMGVDQAGRIQAFHKGNAKQNIPTSRLEPLNVVAKVSDIKSMYLAPLAGFPPVGGMSGGPILNQKGEVIGVQHSVTKTTDDATGKTLSYRIDATPSNLIDLSQVDQP</sequence>
<dbReference type="InterPro" id="IPR043504">
    <property type="entry name" value="Peptidase_S1_PA_chymotrypsin"/>
</dbReference>
<reference evidence="2 3" key="1">
    <citation type="submission" date="2020-07" db="EMBL/GenBank/DDBJ databases">
        <title>Roseicoccus Jingziensis gen. nov., sp. nov., isolated from coastal seawater.</title>
        <authorList>
            <person name="Feng X."/>
        </authorList>
    </citation>
    <scope>NUCLEOTIDE SEQUENCE [LARGE SCALE GENOMIC DNA]</scope>
    <source>
        <strain evidence="2 3">N1E253</strain>
    </source>
</reference>
<dbReference type="SUPFAM" id="SSF50494">
    <property type="entry name" value="Trypsin-like serine proteases"/>
    <property type="match status" value="1"/>
</dbReference>
<dbReference type="Pfam" id="PF13365">
    <property type="entry name" value="Trypsin_2"/>
    <property type="match status" value="1"/>
</dbReference>
<accession>A0A851GH02</accession>
<evidence type="ECO:0000313" key="2">
    <source>
        <dbReference type="EMBL" id="NWK56646.1"/>
    </source>
</evidence>
<feature type="signal peptide" evidence="1">
    <location>
        <begin position="1"/>
        <end position="19"/>
    </location>
</feature>
<dbReference type="RefSeq" id="WP_178933447.1">
    <property type="nucleotide sequence ID" value="NZ_JACBAZ010000005.1"/>
</dbReference>
<organism evidence="2 3">
    <name type="scientific">Oceaniferula marina</name>
    <dbReference type="NCBI Taxonomy" id="2748318"/>
    <lineage>
        <taxon>Bacteria</taxon>
        <taxon>Pseudomonadati</taxon>
        <taxon>Verrucomicrobiota</taxon>
        <taxon>Verrucomicrobiia</taxon>
        <taxon>Verrucomicrobiales</taxon>
        <taxon>Verrucomicrobiaceae</taxon>
        <taxon>Oceaniferula</taxon>
    </lineage>
</organism>
<protein>
    <submittedName>
        <fullName evidence="2">Trypsin-like peptidase domain-containing protein</fullName>
    </submittedName>
</protein>
<dbReference type="Gene3D" id="2.40.10.10">
    <property type="entry name" value="Trypsin-like serine proteases"/>
    <property type="match status" value="2"/>
</dbReference>